<accession>A0A327NG40</accession>
<proteinExistence type="predicted"/>
<protein>
    <submittedName>
        <fullName evidence="1">Uncharacterized protein</fullName>
    </submittedName>
</protein>
<evidence type="ECO:0000313" key="2">
    <source>
        <dbReference type="Proteomes" id="UP000249016"/>
    </source>
</evidence>
<dbReference type="EMBL" id="QLII01000003">
    <property type="protein sequence ID" value="RAI73004.1"/>
    <property type="molecule type" value="Genomic_DNA"/>
</dbReference>
<sequence length="35" mass="4329">MILNRIFPTHQRKHELVIYHFLVRQYESKFAREGA</sequence>
<name>A0A327NG40_9BACT</name>
<organism evidence="1 2">
    <name type="scientific">Spirosoma telluris</name>
    <dbReference type="NCBI Taxonomy" id="2183553"/>
    <lineage>
        <taxon>Bacteria</taxon>
        <taxon>Pseudomonadati</taxon>
        <taxon>Bacteroidota</taxon>
        <taxon>Cytophagia</taxon>
        <taxon>Cytophagales</taxon>
        <taxon>Cytophagaceae</taxon>
        <taxon>Spirosoma</taxon>
    </lineage>
</organism>
<dbReference type="Proteomes" id="UP000249016">
    <property type="component" value="Unassembled WGS sequence"/>
</dbReference>
<comment type="caution">
    <text evidence="1">The sequence shown here is derived from an EMBL/GenBank/DDBJ whole genome shotgun (WGS) entry which is preliminary data.</text>
</comment>
<dbReference type="AlphaFoldDB" id="A0A327NG40"/>
<reference evidence="1 2" key="1">
    <citation type="submission" date="2018-06" db="EMBL/GenBank/DDBJ databases">
        <title>Spirosoma sp. HMF3257 Genome sequencing and assembly.</title>
        <authorList>
            <person name="Kang H."/>
            <person name="Cha I."/>
            <person name="Kim H."/>
            <person name="Kang J."/>
            <person name="Joh K."/>
        </authorList>
    </citation>
    <scope>NUCLEOTIDE SEQUENCE [LARGE SCALE GENOMIC DNA]</scope>
    <source>
        <strain evidence="1 2">HMF3257</strain>
    </source>
</reference>
<keyword evidence="2" id="KW-1185">Reference proteome</keyword>
<evidence type="ECO:0000313" key="1">
    <source>
        <dbReference type="EMBL" id="RAI73004.1"/>
    </source>
</evidence>
<dbReference type="RefSeq" id="WP_111351190.1">
    <property type="nucleotide sequence ID" value="NZ_QLII01000003.1"/>
</dbReference>
<gene>
    <name evidence="1" type="ORF">HMF3257_38465</name>
</gene>